<sequence>MLFDDTLRDVLKKIRTIAVIGAKDKPGQPVDMVGRYLIDAGYNVIPVHPVRKSVWGLPTYASILDIPVAVDLVDLFRASEACLAHAEEVSRLAVMPSVFWMQSGISNPDAGRLMAAKGVKVVEDKCLMVELERLGIAGPA</sequence>
<evidence type="ECO:0000259" key="1">
    <source>
        <dbReference type="SMART" id="SM00881"/>
    </source>
</evidence>
<dbReference type="InterPro" id="IPR003781">
    <property type="entry name" value="CoA-bd"/>
</dbReference>
<reference evidence="2 3" key="1">
    <citation type="submission" date="2020-05" db="EMBL/GenBank/DDBJ databases">
        <title>Draft genome sequence of Desulfovibrio sp. strain HN2T.</title>
        <authorList>
            <person name="Ueno A."/>
            <person name="Tamazawa S."/>
            <person name="Tamamura S."/>
            <person name="Murakami T."/>
            <person name="Kiyama T."/>
            <person name="Inomata H."/>
            <person name="Amano Y."/>
            <person name="Miyakawa K."/>
            <person name="Tamaki H."/>
            <person name="Naganuma T."/>
            <person name="Kaneko K."/>
        </authorList>
    </citation>
    <scope>NUCLEOTIDE SEQUENCE [LARGE SCALE GENOMIC DNA]</scope>
    <source>
        <strain evidence="2 3">HN2</strain>
    </source>
</reference>
<dbReference type="InterPro" id="IPR036291">
    <property type="entry name" value="NAD(P)-bd_dom_sf"/>
</dbReference>
<evidence type="ECO:0000313" key="2">
    <source>
        <dbReference type="EMBL" id="GFM33110.1"/>
    </source>
</evidence>
<organism evidence="2 3">
    <name type="scientific">Desulfovibrio subterraneus</name>
    <dbReference type="NCBI Taxonomy" id="2718620"/>
    <lineage>
        <taxon>Bacteria</taxon>
        <taxon>Pseudomonadati</taxon>
        <taxon>Thermodesulfobacteriota</taxon>
        <taxon>Desulfovibrionia</taxon>
        <taxon>Desulfovibrionales</taxon>
        <taxon>Desulfovibrionaceae</taxon>
        <taxon>Desulfovibrio</taxon>
    </lineage>
</organism>
<dbReference type="Pfam" id="PF13380">
    <property type="entry name" value="CoA_binding_2"/>
    <property type="match status" value="1"/>
</dbReference>
<accession>A0A7J0BHB2</accession>
<dbReference type="EMBL" id="BLVO01000013">
    <property type="protein sequence ID" value="GFM33110.1"/>
    <property type="molecule type" value="Genomic_DNA"/>
</dbReference>
<dbReference type="Gene3D" id="3.40.50.720">
    <property type="entry name" value="NAD(P)-binding Rossmann-like Domain"/>
    <property type="match status" value="1"/>
</dbReference>
<protein>
    <submittedName>
        <fullName evidence="2">CoA-binding protein</fullName>
    </submittedName>
</protein>
<dbReference type="Proteomes" id="UP000503840">
    <property type="component" value="Unassembled WGS sequence"/>
</dbReference>
<dbReference type="PANTHER" id="PTHR33303:SF2">
    <property type="entry name" value="COA-BINDING DOMAIN-CONTAINING PROTEIN"/>
    <property type="match status" value="1"/>
</dbReference>
<evidence type="ECO:0000313" key="3">
    <source>
        <dbReference type="Proteomes" id="UP000503840"/>
    </source>
</evidence>
<dbReference type="SMART" id="SM00881">
    <property type="entry name" value="CoA_binding"/>
    <property type="match status" value="1"/>
</dbReference>
<dbReference type="PANTHER" id="PTHR33303">
    <property type="entry name" value="CYTOPLASMIC PROTEIN-RELATED"/>
    <property type="match status" value="1"/>
</dbReference>
<gene>
    <name evidence="2" type="ORF">DSM101010T_14750</name>
</gene>
<dbReference type="RefSeq" id="WP_174404796.1">
    <property type="nucleotide sequence ID" value="NZ_BLVO01000013.1"/>
</dbReference>
<dbReference type="AlphaFoldDB" id="A0A7J0BHB2"/>
<keyword evidence="3" id="KW-1185">Reference proteome</keyword>
<comment type="caution">
    <text evidence="2">The sequence shown here is derived from an EMBL/GenBank/DDBJ whole genome shotgun (WGS) entry which is preliminary data.</text>
</comment>
<proteinExistence type="predicted"/>
<feature type="domain" description="CoA-binding" evidence="1">
    <location>
        <begin position="10"/>
        <end position="105"/>
    </location>
</feature>
<dbReference type="SUPFAM" id="SSF51735">
    <property type="entry name" value="NAD(P)-binding Rossmann-fold domains"/>
    <property type="match status" value="1"/>
</dbReference>
<name>A0A7J0BHB2_9BACT</name>